<dbReference type="InterPro" id="IPR005651">
    <property type="entry name" value="Trm112-like"/>
</dbReference>
<dbReference type="Pfam" id="PF08241">
    <property type="entry name" value="Methyltransf_11"/>
    <property type="match status" value="1"/>
</dbReference>
<reference evidence="3" key="1">
    <citation type="submission" date="2019-02" db="EMBL/GenBank/DDBJ databases">
        <authorList>
            <person name="Gruber-Vodicka R. H."/>
            <person name="Seah K. B. B."/>
        </authorList>
    </citation>
    <scope>NUCLEOTIDE SEQUENCE</scope>
    <source>
        <strain evidence="3">BECK_BY19</strain>
        <strain evidence="2">BECK_BY8</strain>
    </source>
</reference>
<dbReference type="InterPro" id="IPR029063">
    <property type="entry name" value="SAM-dependent_MTases_sf"/>
</dbReference>
<dbReference type="InterPro" id="IPR013216">
    <property type="entry name" value="Methyltransf_11"/>
</dbReference>
<sequence>MKKQLSELLICPACLPGQFPLQTEIQIEEAGDIITGTLVCPKCGARFAIEEGVAILDPNRARFEGVANKYETEETVSSYLWTHYGDLLNDENASRAYGAWAARIRPHAGLALDVGGAVGRFAFEMSTKCDFAIGIDNSVAFIEVARQLMKERRMTFPLKEEGLLSHDATIVLPDEWKSEKVEFIVGDALTLPFRRDAASSFASLNLIDKVPSPMGHLDEMNRVTKDNDAQFLLSDPFSWSEEAADREEWLGGKEAGNFPGKGLDNIVRLLGEKQGRLGPAWRVEERDSVWWKIRTHANHYELIRSCFVKASR</sequence>
<protein>
    <submittedName>
        <fullName evidence="3">Trm112p-like protein</fullName>
    </submittedName>
</protein>
<gene>
    <name evidence="2" type="ORF">BECKUNK1418G_GA0071005_100919</name>
    <name evidence="3" type="ORF">BECKUNK1418H_GA0071006_102419</name>
</gene>
<dbReference type="SUPFAM" id="SSF53335">
    <property type="entry name" value="S-adenosyl-L-methionine-dependent methyltransferases"/>
    <property type="match status" value="1"/>
</dbReference>
<dbReference type="AlphaFoldDB" id="A0A451AW48"/>
<dbReference type="PANTHER" id="PTHR45445:SF2">
    <property type="entry name" value="METHYLTRANSFERASE TYPE 11 DOMAIN-CONTAINING PROTEIN"/>
    <property type="match status" value="1"/>
</dbReference>
<dbReference type="Gene3D" id="3.40.50.150">
    <property type="entry name" value="Vaccinia Virus protein VP39"/>
    <property type="match status" value="1"/>
</dbReference>
<dbReference type="Gene3D" id="2.20.25.10">
    <property type="match status" value="1"/>
</dbReference>
<dbReference type="PANTHER" id="PTHR45445">
    <property type="match status" value="1"/>
</dbReference>
<dbReference type="GO" id="GO:0008757">
    <property type="term" value="F:S-adenosylmethionine-dependent methyltransferase activity"/>
    <property type="evidence" value="ECO:0007669"/>
    <property type="project" value="InterPro"/>
</dbReference>
<evidence type="ECO:0000313" key="2">
    <source>
        <dbReference type="EMBL" id="VFK59830.1"/>
    </source>
</evidence>
<dbReference type="EMBL" id="CAADFZ010000009">
    <property type="protein sequence ID" value="VFK59830.1"/>
    <property type="molecule type" value="Genomic_DNA"/>
</dbReference>
<name>A0A451AW48_9GAMM</name>
<dbReference type="SUPFAM" id="SSF158997">
    <property type="entry name" value="Trm112p-like"/>
    <property type="match status" value="1"/>
</dbReference>
<accession>A0A451AW48</accession>
<organism evidence="3">
    <name type="scientific">Candidatus Kentrum sp. UNK</name>
    <dbReference type="NCBI Taxonomy" id="2126344"/>
    <lineage>
        <taxon>Bacteria</taxon>
        <taxon>Pseudomonadati</taxon>
        <taxon>Pseudomonadota</taxon>
        <taxon>Gammaproteobacteria</taxon>
        <taxon>Candidatus Kentrum</taxon>
    </lineage>
</organism>
<dbReference type="EMBL" id="CAADGD010000024">
    <property type="protein sequence ID" value="VFK70127.1"/>
    <property type="molecule type" value="Genomic_DNA"/>
</dbReference>
<feature type="domain" description="Methyltransferase type 11" evidence="1">
    <location>
        <begin position="112"/>
        <end position="226"/>
    </location>
</feature>
<evidence type="ECO:0000313" key="3">
    <source>
        <dbReference type="EMBL" id="VFK70127.1"/>
    </source>
</evidence>
<evidence type="ECO:0000259" key="1">
    <source>
        <dbReference type="Pfam" id="PF08241"/>
    </source>
</evidence>
<proteinExistence type="predicted"/>
<dbReference type="Pfam" id="PF03966">
    <property type="entry name" value="Trm112p"/>
    <property type="match status" value="1"/>
</dbReference>